<feature type="domain" description="Wall-associated receptor kinase galacturonan-binding" evidence="4">
    <location>
        <begin position="287"/>
        <end position="357"/>
    </location>
</feature>
<dbReference type="AlphaFoldDB" id="A0A5J9WQX2"/>
<dbReference type="GO" id="GO:0030247">
    <property type="term" value="F:polysaccharide binding"/>
    <property type="evidence" value="ECO:0007669"/>
    <property type="project" value="InterPro"/>
</dbReference>
<keyword evidence="6" id="KW-1185">Reference proteome</keyword>
<evidence type="ECO:0000313" key="6">
    <source>
        <dbReference type="Proteomes" id="UP000324897"/>
    </source>
</evidence>
<evidence type="ECO:0000256" key="3">
    <source>
        <dbReference type="SAM" id="MobiDB-lite"/>
    </source>
</evidence>
<dbReference type="Pfam" id="PF13947">
    <property type="entry name" value="GUB_WAK_bind"/>
    <property type="match status" value="1"/>
</dbReference>
<feature type="non-terminal residue" evidence="5">
    <location>
        <position position="1"/>
    </location>
</feature>
<dbReference type="PANTHER" id="PTHR33491">
    <property type="entry name" value="OSJNBA0016N04.9 PROTEIN"/>
    <property type="match status" value="1"/>
</dbReference>
<dbReference type="EMBL" id="RWGY01000002">
    <property type="protein sequence ID" value="TVU49694.1"/>
    <property type="molecule type" value="Genomic_DNA"/>
</dbReference>
<feature type="compositionally biased region" description="Low complexity" evidence="3">
    <location>
        <begin position="60"/>
        <end position="78"/>
    </location>
</feature>
<gene>
    <name evidence="5" type="ORF">EJB05_01020</name>
</gene>
<feature type="region of interest" description="Disordered" evidence="3">
    <location>
        <begin position="210"/>
        <end position="273"/>
    </location>
</feature>
<proteinExistence type="predicted"/>
<reference evidence="5 6" key="1">
    <citation type="journal article" date="2019" name="Sci. Rep.">
        <title>A high-quality genome of Eragrostis curvula grass provides insights into Poaceae evolution and supports new strategies to enhance forage quality.</title>
        <authorList>
            <person name="Carballo J."/>
            <person name="Santos B.A.C.M."/>
            <person name="Zappacosta D."/>
            <person name="Garbus I."/>
            <person name="Selva J.P."/>
            <person name="Gallo C.A."/>
            <person name="Diaz A."/>
            <person name="Albertini E."/>
            <person name="Caccamo M."/>
            <person name="Echenique V."/>
        </authorList>
    </citation>
    <scope>NUCLEOTIDE SEQUENCE [LARGE SCALE GENOMIC DNA]</scope>
    <source>
        <strain evidence="6">cv. Victoria</strain>
        <tissue evidence="5">Leaf</tissue>
    </source>
</reference>
<evidence type="ECO:0000259" key="4">
    <source>
        <dbReference type="Pfam" id="PF13947"/>
    </source>
</evidence>
<organism evidence="5 6">
    <name type="scientific">Eragrostis curvula</name>
    <name type="common">weeping love grass</name>
    <dbReference type="NCBI Taxonomy" id="38414"/>
    <lineage>
        <taxon>Eukaryota</taxon>
        <taxon>Viridiplantae</taxon>
        <taxon>Streptophyta</taxon>
        <taxon>Embryophyta</taxon>
        <taxon>Tracheophyta</taxon>
        <taxon>Spermatophyta</taxon>
        <taxon>Magnoliopsida</taxon>
        <taxon>Liliopsida</taxon>
        <taxon>Poales</taxon>
        <taxon>Poaceae</taxon>
        <taxon>PACMAD clade</taxon>
        <taxon>Chloridoideae</taxon>
        <taxon>Eragrostideae</taxon>
        <taxon>Eragrostidinae</taxon>
        <taxon>Eragrostis</taxon>
    </lineage>
</organism>
<feature type="region of interest" description="Disordered" evidence="3">
    <location>
        <begin position="1"/>
        <end position="91"/>
    </location>
</feature>
<evidence type="ECO:0000256" key="2">
    <source>
        <dbReference type="ARBA" id="ARBA00022729"/>
    </source>
</evidence>
<dbReference type="GO" id="GO:0016020">
    <property type="term" value="C:membrane"/>
    <property type="evidence" value="ECO:0007669"/>
    <property type="project" value="UniProtKB-SubCell"/>
</dbReference>
<protein>
    <recommendedName>
        <fullName evidence="4">Wall-associated receptor kinase galacturonan-binding domain-containing protein</fullName>
    </recommendedName>
</protein>
<comment type="caution">
    <text evidence="5">The sequence shown here is derived from an EMBL/GenBank/DDBJ whole genome shotgun (WGS) entry which is preliminary data.</text>
</comment>
<accession>A0A5J9WQX2</accession>
<name>A0A5J9WQX2_9POAL</name>
<keyword evidence="2" id="KW-0732">Signal</keyword>
<dbReference type="Gramene" id="TVU49694">
    <property type="protein sequence ID" value="TVU49694"/>
    <property type="gene ID" value="EJB05_01020"/>
</dbReference>
<sequence length="523" mass="56733">MAGDRTKHAEEPTASPANAGGTSRSAGRHTCSLPPSSVTLPVPAAQALPPPPPASDHTKAASGANDATDTASASEAASYRTAGLSAHARPPADASHIIEELKASEVENFKDFADNNPDIMLPVDLTVEDDFSDFPKLEQSSLWSIWKLRNEIYFQGKKWTGDRELLGRIARTARTWRVLCKVEDKEGMERLVLKLEHKAASPLALLWDPTPMNMSAGETSVGAGNGDSGQDTREESVTETTPEPLDFQLPEEQTKEVQEEQPQQDTNPADPVSYAPETLQQTVAATCQRYCGGVEIPYPFGIGRGCYHRIEELGDDQQDFKVNCSNHNADGVRLQKPTPMVYGFEVLRIDVALGKLTVRSPVSSWCYNAMSRSMGEPKETWYESTALRISDADNVLAVVGCNAFAFLGSREGGGVLGCQATCPSGRRSVAGGFSACNGTDGCCQTAIPPGMRSFDLFFSEWYNNSGAVPEFNPCSYAMVVDKEAFKFGTSYVTTRVSRTQIIDGVIHGSLQEQSSLGRKREQR</sequence>
<evidence type="ECO:0000256" key="1">
    <source>
        <dbReference type="ARBA" id="ARBA00004167"/>
    </source>
</evidence>
<dbReference type="Proteomes" id="UP000324897">
    <property type="component" value="Chromosome 6"/>
</dbReference>
<comment type="subcellular location">
    <subcellularLocation>
        <location evidence="1">Membrane</location>
        <topology evidence="1">Single-pass membrane protein</topology>
    </subcellularLocation>
</comment>
<feature type="compositionally biased region" description="Low complexity" evidence="3">
    <location>
        <begin position="32"/>
        <end position="47"/>
    </location>
</feature>
<evidence type="ECO:0000313" key="5">
    <source>
        <dbReference type="EMBL" id="TVU49694.1"/>
    </source>
</evidence>
<dbReference type="InterPro" id="IPR025287">
    <property type="entry name" value="WAK_GUB"/>
</dbReference>
<feature type="compositionally biased region" description="Basic and acidic residues" evidence="3">
    <location>
        <begin position="1"/>
        <end position="11"/>
    </location>
</feature>
<dbReference type="OrthoDB" id="4062651at2759"/>